<gene>
    <name evidence="1" type="ORF">AGR3A_Cc420042</name>
</gene>
<dbReference type="InterPro" id="IPR023157">
    <property type="entry name" value="AGR-C-984p-like_sf"/>
</dbReference>
<name>A0A1S7Q7W5_9HYPH</name>
<accession>A0A1S7Q7W5</accession>
<dbReference type="STRING" id="1183432.AGR3A_Cc420042"/>
<dbReference type="Gene3D" id="1.10.3700.10">
    <property type="entry name" value="AGR C 984p-like"/>
    <property type="match status" value="4"/>
</dbReference>
<organism evidence="1 2">
    <name type="scientific">Agrobacterium tomkonis CFBP 6623</name>
    <dbReference type="NCBI Taxonomy" id="1183432"/>
    <lineage>
        <taxon>Bacteria</taxon>
        <taxon>Pseudomonadati</taxon>
        <taxon>Pseudomonadota</taxon>
        <taxon>Alphaproteobacteria</taxon>
        <taxon>Hyphomicrobiales</taxon>
        <taxon>Rhizobiaceae</taxon>
        <taxon>Rhizobium/Agrobacterium group</taxon>
        <taxon>Agrobacterium</taxon>
        <taxon>Agrobacterium tumefaciens complex</taxon>
    </lineage>
</organism>
<sequence length="850" mass="94692">MHSPAKACRASGWGVLGGFNNRNLDAPEGMRDVSEGIQMVSTYLSYDLINRDMKTSISRVAQQGLIERQTKYYKENIGNVKSVDEFLNNYQLYSYAMDAFGLGEMTYAKAFMKKVLESDLNDQNSFANKLTDERYREFAASFNFTASTKTVQTEAQLDKMIGLYGTSISDLDNSLSEETRYYKAIIGSVTNVDQLLQNDRTRAYIFQVFSIDEKTYTYAHIRGLMTSDIADPDSYLNQKFGAAYNDAVEKLAMKGNIELHGQVTARITAIDTSLAGTDLTAEQRTALEAEKVTRQDQLTQLEAVLPPKSEWEAKLAAITAEQTTLSNTVTQYNKMAQLAAAFEFKNDGTVAAGGAQKADNVKVMTDAYIASAPRVTPTVATLNRDYFESKIGSIKTVDELTSDARLLNYIKVAFDLNDVTIVTATIENILTSDLSDPNNYIATFGKNDKRYIAMRNAFNFQADGTLAAGTTPQTTLQTATTTNGYMTHYNDKDDAADANALKLFKSDIRSVTSVKDFLDSSAVYNYALKAVGLDPAKVNVADIRKVLTSDLQDKKSYVYTLKDERYVKLADLFNFKSDGSLGSPVLAQSEIEMQTMSADYIKKKSAFGTEKDKEAAKKEAEYFTAEMQKIKTFKEFLANDRLTKFAMESLGIDPKSVTKEQLEKIFSSKLDDSESYVNKEMDPVFRRLVTAFNFDTDGNILREDRSLIQTRRGLYETLDNYLTQTLETQAGEENAGVRLALYFKRMAAGTTSYYSILADTAIQNFINTTFGIPDELGNAPVDTQVAMMKKYFDIEDFQDPEKVKKLVSRFTIMYDNAQNTTDPIMMLFNGSGSAGISGETLLAVASLRAR</sequence>
<keyword evidence="2" id="KW-1185">Reference proteome</keyword>
<reference evidence="2" key="1">
    <citation type="submission" date="2016-01" db="EMBL/GenBank/DDBJ databases">
        <authorList>
            <person name="Regsiter A."/>
            <person name="william w."/>
        </authorList>
    </citation>
    <scope>NUCLEOTIDE SEQUENCE [LARGE SCALE GENOMIC DNA]</scope>
    <source>
        <strain evidence="2">CFBP 6623</strain>
    </source>
</reference>
<evidence type="ECO:0008006" key="3">
    <source>
        <dbReference type="Google" id="ProtNLM"/>
    </source>
</evidence>
<dbReference type="InterPro" id="IPR010626">
    <property type="entry name" value="DUF1217"/>
</dbReference>
<dbReference type="Proteomes" id="UP000191988">
    <property type="component" value="Unassembled WGS sequence"/>
</dbReference>
<proteinExistence type="predicted"/>
<protein>
    <recommendedName>
        <fullName evidence="3">Flagellar protein</fullName>
    </recommendedName>
</protein>
<dbReference type="AlphaFoldDB" id="A0A1S7Q7W5"/>
<evidence type="ECO:0000313" key="2">
    <source>
        <dbReference type="Proteomes" id="UP000191988"/>
    </source>
</evidence>
<dbReference type="EMBL" id="FBWK01000037">
    <property type="protein sequence ID" value="CUX32701.1"/>
    <property type="molecule type" value="Genomic_DNA"/>
</dbReference>
<dbReference type="SUPFAM" id="SSF158837">
    <property type="entry name" value="AGR C 984p-like"/>
    <property type="match status" value="5"/>
</dbReference>
<evidence type="ECO:0000313" key="1">
    <source>
        <dbReference type="EMBL" id="CUX32701.1"/>
    </source>
</evidence>
<dbReference type="Pfam" id="PF06748">
    <property type="entry name" value="DUF1217"/>
    <property type="match status" value="3"/>
</dbReference>